<dbReference type="KEGG" id="psco:LY89DRAFT_728732"/>
<name>A0A194XQQ8_MOLSC</name>
<dbReference type="SUPFAM" id="SSF54695">
    <property type="entry name" value="POZ domain"/>
    <property type="match status" value="1"/>
</dbReference>
<feature type="compositionally biased region" description="Basic and acidic residues" evidence="1">
    <location>
        <begin position="10"/>
        <end position="24"/>
    </location>
</feature>
<sequence>MSSSTGAAENSKRRDNKPLKRPDMSDPNTLVKLTCTAEGEDYPFTVHKEYACFHSSVLNRAFNSDFIEGQNQEYKFDEAIPRYPIKLLVQWLYQERCKLVQQTEGWGYDMEVAEREKIVEEEDMGLVQLWVLAQFLIMPKLQDWIMDGITAASFYKAAAPTNTFPWVYDNTEVGSPLRKVMVLLSSAYLHSAPFRENSQHYPHEMLVDLLMYQQEQVAGTNMDAYEAIREVCYFWQG</sequence>
<evidence type="ECO:0000313" key="2">
    <source>
        <dbReference type="EMBL" id="KUJ22610.1"/>
    </source>
</evidence>
<feature type="region of interest" description="Disordered" evidence="1">
    <location>
        <begin position="1"/>
        <end position="25"/>
    </location>
</feature>
<dbReference type="EMBL" id="KQ947406">
    <property type="protein sequence ID" value="KUJ22610.1"/>
    <property type="molecule type" value="Genomic_DNA"/>
</dbReference>
<dbReference type="Gene3D" id="3.30.710.10">
    <property type="entry name" value="Potassium Channel Kv1.1, Chain A"/>
    <property type="match status" value="1"/>
</dbReference>
<dbReference type="Proteomes" id="UP000070700">
    <property type="component" value="Unassembled WGS sequence"/>
</dbReference>
<protein>
    <recommendedName>
        <fullName evidence="4">BTB domain-containing protein</fullName>
    </recommendedName>
</protein>
<dbReference type="InterPro" id="IPR011333">
    <property type="entry name" value="SKP1/BTB/POZ_sf"/>
</dbReference>
<evidence type="ECO:0008006" key="4">
    <source>
        <dbReference type="Google" id="ProtNLM"/>
    </source>
</evidence>
<reference evidence="2 3" key="1">
    <citation type="submission" date="2015-10" db="EMBL/GenBank/DDBJ databases">
        <title>Full genome of DAOMC 229536 Phialocephala scopiformis, a fungal endophyte of spruce producing the potent anti-insectan compound rugulosin.</title>
        <authorList>
            <consortium name="DOE Joint Genome Institute"/>
            <person name="Walker A.K."/>
            <person name="Frasz S.L."/>
            <person name="Seifert K.A."/>
            <person name="Miller J.D."/>
            <person name="Mondo S.J."/>
            <person name="Labutti K."/>
            <person name="Lipzen A."/>
            <person name="Dockter R."/>
            <person name="Kennedy M."/>
            <person name="Grigoriev I.V."/>
            <person name="Spatafora J.W."/>
        </authorList>
    </citation>
    <scope>NUCLEOTIDE SEQUENCE [LARGE SCALE GENOMIC DNA]</scope>
    <source>
        <strain evidence="2 3">CBS 120377</strain>
    </source>
</reference>
<evidence type="ECO:0000256" key="1">
    <source>
        <dbReference type="SAM" id="MobiDB-lite"/>
    </source>
</evidence>
<dbReference type="RefSeq" id="XP_018076965.1">
    <property type="nucleotide sequence ID" value="XM_018219295.1"/>
</dbReference>
<accession>A0A194XQQ8</accession>
<dbReference type="GeneID" id="28829021"/>
<organism evidence="2 3">
    <name type="scientific">Mollisia scopiformis</name>
    <name type="common">Conifer needle endophyte fungus</name>
    <name type="synonym">Phialocephala scopiformis</name>
    <dbReference type="NCBI Taxonomy" id="149040"/>
    <lineage>
        <taxon>Eukaryota</taxon>
        <taxon>Fungi</taxon>
        <taxon>Dikarya</taxon>
        <taxon>Ascomycota</taxon>
        <taxon>Pezizomycotina</taxon>
        <taxon>Leotiomycetes</taxon>
        <taxon>Helotiales</taxon>
        <taxon>Mollisiaceae</taxon>
        <taxon>Mollisia</taxon>
    </lineage>
</organism>
<keyword evidence="3" id="KW-1185">Reference proteome</keyword>
<evidence type="ECO:0000313" key="3">
    <source>
        <dbReference type="Proteomes" id="UP000070700"/>
    </source>
</evidence>
<dbReference type="InParanoid" id="A0A194XQQ8"/>
<gene>
    <name evidence="2" type="ORF">LY89DRAFT_728732</name>
</gene>
<dbReference type="OrthoDB" id="194443at2759"/>
<proteinExistence type="predicted"/>
<dbReference type="AlphaFoldDB" id="A0A194XQQ8"/>